<dbReference type="Proteomes" id="UP000214596">
    <property type="component" value="Unassembled WGS sequence"/>
</dbReference>
<protein>
    <submittedName>
        <fullName evidence="2">Molecular chaperone</fullName>
    </submittedName>
</protein>
<feature type="region of interest" description="Disordered" evidence="1">
    <location>
        <begin position="50"/>
        <end position="74"/>
    </location>
</feature>
<feature type="region of interest" description="Disordered" evidence="1">
    <location>
        <begin position="1"/>
        <end position="29"/>
    </location>
</feature>
<reference evidence="2 3" key="1">
    <citation type="journal article" date="2017" name="Appl. Environ. Microbiol.">
        <title>Parallel evolution of two clades of a major Atlantic endemic Vibrio parahaemolyticus pathogen lineage by independent acquisition of related pathogenicity islands.</title>
        <authorList>
            <person name="Xu F."/>
            <person name="Gonzalez-Escalona N."/>
            <person name="Drees K.P."/>
            <person name="Sebra R.P."/>
            <person name="Cooper V.S."/>
            <person name="Jones S.H."/>
            <person name="Whistler C.A."/>
        </authorList>
    </citation>
    <scope>NUCLEOTIDE SEQUENCE [LARGE SCALE GENOMIC DNA]</scope>
    <source>
        <strain evidence="2 3">MAVP-3</strain>
    </source>
</reference>
<dbReference type="AlphaFoldDB" id="A0A227JJM5"/>
<gene>
    <name evidence="2" type="ORF">CA163_00910</name>
</gene>
<name>A0A227JJM5_VIBPH</name>
<feature type="compositionally biased region" description="Polar residues" evidence="1">
    <location>
        <begin position="1"/>
        <end position="26"/>
    </location>
</feature>
<evidence type="ECO:0000256" key="1">
    <source>
        <dbReference type="SAM" id="MobiDB-lite"/>
    </source>
</evidence>
<comment type="caution">
    <text evidence="2">The sequence shown here is derived from an EMBL/GenBank/DDBJ whole genome shotgun (WGS) entry which is preliminary data.</text>
</comment>
<evidence type="ECO:0000313" key="2">
    <source>
        <dbReference type="EMBL" id="OXE34715.1"/>
    </source>
</evidence>
<accession>A0A227JJM5</accession>
<evidence type="ECO:0000313" key="3">
    <source>
        <dbReference type="Proteomes" id="UP000214596"/>
    </source>
</evidence>
<organism evidence="2 3">
    <name type="scientific">Vibrio parahaemolyticus</name>
    <dbReference type="NCBI Taxonomy" id="670"/>
    <lineage>
        <taxon>Bacteria</taxon>
        <taxon>Pseudomonadati</taxon>
        <taxon>Pseudomonadota</taxon>
        <taxon>Gammaproteobacteria</taxon>
        <taxon>Vibrionales</taxon>
        <taxon>Vibrionaceae</taxon>
        <taxon>Vibrio</taxon>
    </lineage>
</organism>
<dbReference type="EMBL" id="NIXT01000018">
    <property type="protein sequence ID" value="OXE34715.1"/>
    <property type="molecule type" value="Genomic_DNA"/>
</dbReference>
<sequence>MLNVNLNATNQSLVTPPSTTAAQESTLPEPVLTLLNDSTTLEAPYSPETLQTQLQQQKAAARSTADDPRNKESDISDSLLDAINQSAEDLSVLQGWTDGGSGMFNAANKVMFEALKEAVQSNDSTKKGFALEDLFQLAVIDFMANSASKTDQAMKDKLAHYLESTGSGSHGVHENWNGQKFADELQSVWDHIKTHAPENSLSKNILNYLETQAGGIDQLKIQYSTNFDARNGYAFRNNYDKENFGLSPMLRLAVMAKFLTKKPDIVQADLEKLMIGTFKEMEDMITKHFGSETVENLLTDGNSNDWQIINASGTTDKIVDWNGTGLDLQYFKDLYTKFPSRVLGDEDIKEINRIGDNVKMIQQTLKYWYHILRDERLSIARNI</sequence>
<proteinExistence type="predicted"/>
<feature type="compositionally biased region" description="Basic and acidic residues" evidence="1">
    <location>
        <begin position="64"/>
        <end position="74"/>
    </location>
</feature>